<evidence type="ECO:0000313" key="2">
    <source>
        <dbReference type="Proteomes" id="UP000035213"/>
    </source>
</evidence>
<dbReference type="KEGG" id="cgn:OK18_19710"/>
<evidence type="ECO:0000313" key="1">
    <source>
        <dbReference type="EMBL" id="AKK74542.1"/>
    </source>
</evidence>
<accession>A0A0G3MBV3</accession>
<dbReference type="Proteomes" id="UP000035213">
    <property type="component" value="Chromosome"/>
</dbReference>
<dbReference type="EMBL" id="CP009928">
    <property type="protein sequence ID" value="AKK74542.1"/>
    <property type="molecule type" value="Genomic_DNA"/>
</dbReference>
<organism evidence="1 2">
    <name type="scientific">Chryseobacterium gallinarum</name>
    <dbReference type="NCBI Taxonomy" id="1324352"/>
    <lineage>
        <taxon>Bacteria</taxon>
        <taxon>Pseudomonadati</taxon>
        <taxon>Bacteroidota</taxon>
        <taxon>Flavobacteriia</taxon>
        <taxon>Flavobacteriales</taxon>
        <taxon>Weeksellaceae</taxon>
        <taxon>Chryseobacterium group</taxon>
        <taxon>Chryseobacterium</taxon>
    </lineage>
</organism>
<dbReference type="AlphaFoldDB" id="A0A0G3MBV3"/>
<reference evidence="1 2" key="1">
    <citation type="submission" date="2014-11" db="EMBL/GenBank/DDBJ databases">
        <authorList>
            <person name="Park G.-S."/>
            <person name="Hong S.-J."/>
            <person name="Jung B.K."/>
            <person name="Khan A.R."/>
            <person name="Kwak Y."/>
            <person name="Shin J.-H."/>
        </authorList>
    </citation>
    <scope>NUCLEOTIDE SEQUENCE [LARGE SCALE GENOMIC DNA]</scope>
    <source>
        <strain evidence="1 2">DSM 27622</strain>
    </source>
</reference>
<gene>
    <name evidence="1" type="ORF">OK18_19710</name>
</gene>
<sequence>MPDLNEGQYGSIPIMLERSLADVEYSAHVPIVQQVGDFGLCPEMFSHAKSQFFDALFQFLPSGGVDGCKSHINIVLIVVIFSFRCKCMQPKSLFSDLMRSKEIAGTCRQMYK</sequence>
<proteinExistence type="predicted"/>
<protein>
    <submittedName>
        <fullName evidence="1">Uncharacterized protein</fullName>
    </submittedName>
</protein>
<name>A0A0G3MBV3_CHRGL</name>